<dbReference type="Proteomes" id="UP000814033">
    <property type="component" value="Unassembled WGS sequence"/>
</dbReference>
<reference evidence="1" key="1">
    <citation type="submission" date="2021-02" db="EMBL/GenBank/DDBJ databases">
        <authorList>
            <consortium name="DOE Joint Genome Institute"/>
            <person name="Ahrendt S."/>
            <person name="Looney B.P."/>
            <person name="Miyauchi S."/>
            <person name="Morin E."/>
            <person name="Drula E."/>
            <person name="Courty P.E."/>
            <person name="Chicoki N."/>
            <person name="Fauchery L."/>
            <person name="Kohler A."/>
            <person name="Kuo A."/>
            <person name="Labutti K."/>
            <person name="Pangilinan J."/>
            <person name="Lipzen A."/>
            <person name="Riley R."/>
            <person name="Andreopoulos W."/>
            <person name="He G."/>
            <person name="Johnson J."/>
            <person name="Barry K.W."/>
            <person name="Grigoriev I.V."/>
            <person name="Nagy L."/>
            <person name="Hibbett D."/>
            <person name="Henrissat B."/>
            <person name="Matheny P.B."/>
            <person name="Labbe J."/>
            <person name="Martin F."/>
        </authorList>
    </citation>
    <scope>NUCLEOTIDE SEQUENCE</scope>
    <source>
        <strain evidence="1">FP105234-sp</strain>
    </source>
</reference>
<organism evidence="1 2">
    <name type="scientific">Auriscalpium vulgare</name>
    <dbReference type="NCBI Taxonomy" id="40419"/>
    <lineage>
        <taxon>Eukaryota</taxon>
        <taxon>Fungi</taxon>
        <taxon>Dikarya</taxon>
        <taxon>Basidiomycota</taxon>
        <taxon>Agaricomycotina</taxon>
        <taxon>Agaricomycetes</taxon>
        <taxon>Russulales</taxon>
        <taxon>Auriscalpiaceae</taxon>
        <taxon>Auriscalpium</taxon>
    </lineage>
</organism>
<gene>
    <name evidence="1" type="ORF">FA95DRAFT_1345655</name>
</gene>
<comment type="caution">
    <text evidence="1">The sequence shown here is derived from an EMBL/GenBank/DDBJ whole genome shotgun (WGS) entry which is preliminary data.</text>
</comment>
<keyword evidence="2" id="KW-1185">Reference proteome</keyword>
<dbReference type="EMBL" id="MU275920">
    <property type="protein sequence ID" value="KAI0046641.1"/>
    <property type="molecule type" value="Genomic_DNA"/>
</dbReference>
<sequence length="155" mass="17202">MLTTIANERTSWIGFITTTCPSCIESQTRPCCSICMGGRWLRPRSVRARCDGEGGGEAPGKPFSRPFSPAFTPQNCASRVSTVGDRSRWRAYDEASILDSLLAHLSVGSSRRCNAPFHDDTQSPRAVWACYIIQGWMSFVVFGIRDTAYTRRPIS</sequence>
<evidence type="ECO:0000313" key="2">
    <source>
        <dbReference type="Proteomes" id="UP000814033"/>
    </source>
</evidence>
<proteinExistence type="predicted"/>
<evidence type="ECO:0000313" key="1">
    <source>
        <dbReference type="EMBL" id="KAI0046641.1"/>
    </source>
</evidence>
<reference evidence="1" key="2">
    <citation type="journal article" date="2022" name="New Phytol.">
        <title>Evolutionary transition to the ectomycorrhizal habit in the genomes of a hyperdiverse lineage of mushroom-forming fungi.</title>
        <authorList>
            <person name="Looney B."/>
            <person name="Miyauchi S."/>
            <person name="Morin E."/>
            <person name="Drula E."/>
            <person name="Courty P.E."/>
            <person name="Kohler A."/>
            <person name="Kuo A."/>
            <person name="LaButti K."/>
            <person name="Pangilinan J."/>
            <person name="Lipzen A."/>
            <person name="Riley R."/>
            <person name="Andreopoulos W."/>
            <person name="He G."/>
            <person name="Johnson J."/>
            <person name="Nolan M."/>
            <person name="Tritt A."/>
            <person name="Barry K.W."/>
            <person name="Grigoriev I.V."/>
            <person name="Nagy L.G."/>
            <person name="Hibbett D."/>
            <person name="Henrissat B."/>
            <person name="Matheny P.B."/>
            <person name="Labbe J."/>
            <person name="Martin F.M."/>
        </authorList>
    </citation>
    <scope>NUCLEOTIDE SEQUENCE</scope>
    <source>
        <strain evidence="1">FP105234-sp</strain>
    </source>
</reference>
<protein>
    <submittedName>
        <fullName evidence="1">Uncharacterized protein</fullName>
    </submittedName>
</protein>
<name>A0ACB8RSC0_9AGAM</name>
<accession>A0ACB8RSC0</accession>